<dbReference type="GO" id="GO:0006886">
    <property type="term" value="P:intracellular protein transport"/>
    <property type="evidence" value="ECO:0007669"/>
    <property type="project" value="InterPro"/>
</dbReference>
<reference evidence="14 15" key="1">
    <citation type="journal article" date="2019" name="Fungal Biol. Biotechnol.">
        <title>Draft genome sequence of fastidious pathogen Ceratobasidium theobromae, which causes vascular-streak dieback in Theobroma cacao.</title>
        <authorList>
            <person name="Ali S.S."/>
            <person name="Asman A."/>
            <person name="Shao J."/>
            <person name="Firmansyah A.P."/>
            <person name="Susilo A.W."/>
            <person name="Rosmana A."/>
            <person name="McMahon P."/>
            <person name="Junaid M."/>
            <person name="Guest D."/>
            <person name="Kheng T.Y."/>
            <person name="Meinhardt L.W."/>
            <person name="Bailey B.A."/>
        </authorList>
    </citation>
    <scope>NUCLEOTIDE SEQUENCE [LARGE SCALE GENOMIC DNA]</scope>
    <source>
        <strain evidence="14 15">CT2</strain>
    </source>
</reference>
<dbReference type="AlphaFoldDB" id="A0A5N5QYI1"/>
<organism evidence="14 15">
    <name type="scientific">Ceratobasidium theobromae</name>
    <dbReference type="NCBI Taxonomy" id="1582974"/>
    <lineage>
        <taxon>Eukaryota</taxon>
        <taxon>Fungi</taxon>
        <taxon>Dikarya</taxon>
        <taxon>Basidiomycota</taxon>
        <taxon>Agaricomycotina</taxon>
        <taxon>Agaricomycetes</taxon>
        <taxon>Cantharellales</taxon>
        <taxon>Ceratobasidiaceae</taxon>
        <taxon>Ceratobasidium</taxon>
    </lineage>
</organism>
<feature type="region of interest" description="Disordered" evidence="12">
    <location>
        <begin position="1"/>
        <end position="42"/>
    </location>
</feature>
<sequence>MVKVEEIREKEYRSGSPYASSEYSSSSDSVSSSSSLSTASLPEQETLGERLAALVDIIPPTTRQSIRNKLWNAAATAKRVGKFGGNIIWVITTSALLVGLPLALALEDEAKIVQQEKEMLAQQQGAQGMLTPYGQQQPGQPGQPGQSSSSGLVPPGF</sequence>
<evidence type="ECO:0000256" key="8">
    <source>
        <dbReference type="ARBA" id="ARBA00023010"/>
    </source>
</evidence>
<keyword evidence="10 13" id="KW-0472">Membrane</keyword>
<keyword evidence="15" id="KW-1185">Reference proteome</keyword>
<evidence type="ECO:0000256" key="10">
    <source>
        <dbReference type="ARBA" id="ARBA00023136"/>
    </source>
</evidence>
<gene>
    <name evidence="14" type="ORF">CTheo_178</name>
</gene>
<feature type="region of interest" description="Disordered" evidence="12">
    <location>
        <begin position="121"/>
        <end position="157"/>
    </location>
</feature>
<dbReference type="CDD" id="cd22884">
    <property type="entry name" value="TOM22"/>
    <property type="match status" value="1"/>
</dbReference>
<evidence type="ECO:0000256" key="5">
    <source>
        <dbReference type="ARBA" id="ARBA00022787"/>
    </source>
</evidence>
<dbReference type="PANTHER" id="PTHR12504">
    <property type="entry name" value="MITOCHONDRIAL IMPORT RECEPTOR SUBUNIT TOM22"/>
    <property type="match status" value="1"/>
</dbReference>
<evidence type="ECO:0000313" key="14">
    <source>
        <dbReference type="EMBL" id="KAB5596541.1"/>
    </source>
</evidence>
<evidence type="ECO:0000256" key="6">
    <source>
        <dbReference type="ARBA" id="ARBA00022927"/>
    </source>
</evidence>
<evidence type="ECO:0000313" key="15">
    <source>
        <dbReference type="Proteomes" id="UP000383932"/>
    </source>
</evidence>
<evidence type="ECO:0000256" key="12">
    <source>
        <dbReference type="SAM" id="MobiDB-lite"/>
    </source>
</evidence>
<feature type="compositionally biased region" description="Low complexity" evidence="12">
    <location>
        <begin position="132"/>
        <end position="157"/>
    </location>
</feature>
<evidence type="ECO:0000256" key="7">
    <source>
        <dbReference type="ARBA" id="ARBA00022989"/>
    </source>
</evidence>
<feature type="transmembrane region" description="Helical" evidence="13">
    <location>
        <begin position="87"/>
        <end position="106"/>
    </location>
</feature>
<keyword evidence="6" id="KW-0653">Protein transport</keyword>
<keyword evidence="11" id="KW-0675">Receptor</keyword>
<keyword evidence="8" id="KW-0811">Translocation</keyword>
<keyword evidence="4 13" id="KW-0812">Transmembrane</keyword>
<comment type="subcellular location">
    <subcellularLocation>
        <location evidence="1">Mitochondrion outer membrane</location>
        <topology evidence="1">Single-pass membrane protein</topology>
    </subcellularLocation>
</comment>
<evidence type="ECO:0000256" key="3">
    <source>
        <dbReference type="ARBA" id="ARBA00022448"/>
    </source>
</evidence>
<protein>
    <submittedName>
        <fullName evidence="14">Uncharacterized protein</fullName>
    </submittedName>
</protein>
<name>A0A5N5QYI1_9AGAM</name>
<proteinExistence type="inferred from homology"/>
<feature type="compositionally biased region" description="Low complexity" evidence="12">
    <location>
        <begin position="14"/>
        <end position="40"/>
    </location>
</feature>
<comment type="caution">
    <text evidence="14">The sequence shown here is derived from an EMBL/GenBank/DDBJ whole genome shotgun (WGS) entry which is preliminary data.</text>
</comment>
<evidence type="ECO:0000256" key="13">
    <source>
        <dbReference type="SAM" id="Phobius"/>
    </source>
</evidence>
<evidence type="ECO:0000256" key="2">
    <source>
        <dbReference type="ARBA" id="ARBA00009874"/>
    </source>
</evidence>
<keyword evidence="7 13" id="KW-1133">Transmembrane helix</keyword>
<comment type="similarity">
    <text evidence="2">Belongs to the Tom22 family.</text>
</comment>
<evidence type="ECO:0000256" key="4">
    <source>
        <dbReference type="ARBA" id="ARBA00022692"/>
    </source>
</evidence>
<feature type="compositionally biased region" description="Basic and acidic residues" evidence="12">
    <location>
        <begin position="1"/>
        <end position="13"/>
    </location>
</feature>
<evidence type="ECO:0000256" key="9">
    <source>
        <dbReference type="ARBA" id="ARBA00023128"/>
    </source>
</evidence>
<dbReference type="EMBL" id="SSOP01000001">
    <property type="protein sequence ID" value="KAB5596541.1"/>
    <property type="molecule type" value="Genomic_DNA"/>
</dbReference>
<dbReference type="OrthoDB" id="10016939at2759"/>
<evidence type="ECO:0000256" key="1">
    <source>
        <dbReference type="ARBA" id="ARBA00004572"/>
    </source>
</evidence>
<keyword evidence="9" id="KW-0496">Mitochondrion</keyword>
<evidence type="ECO:0000256" key="11">
    <source>
        <dbReference type="ARBA" id="ARBA00023170"/>
    </source>
</evidence>
<accession>A0A5N5QYI1</accession>
<dbReference type="InterPro" id="IPR005683">
    <property type="entry name" value="Tom22"/>
</dbReference>
<dbReference type="Proteomes" id="UP000383932">
    <property type="component" value="Unassembled WGS sequence"/>
</dbReference>
<keyword evidence="3" id="KW-0813">Transport</keyword>
<dbReference type="Pfam" id="PF04281">
    <property type="entry name" value="Tom22"/>
    <property type="match status" value="1"/>
</dbReference>
<dbReference type="GO" id="GO:0005741">
    <property type="term" value="C:mitochondrial outer membrane"/>
    <property type="evidence" value="ECO:0007669"/>
    <property type="project" value="UniProtKB-SubCell"/>
</dbReference>
<keyword evidence="5" id="KW-1000">Mitochondrion outer membrane</keyword>
<dbReference type="PANTHER" id="PTHR12504:SF0">
    <property type="entry name" value="MITOCHONDRIAL IMPORT RECEPTOR SUBUNIT TOM22 HOMOLOG"/>
    <property type="match status" value="1"/>
</dbReference>